<reference evidence="2 3" key="1">
    <citation type="journal article" date="2022" name="Nat. Plants">
        <title>Genomes of leafy and leafless Platanthera orchids illuminate the evolution of mycoheterotrophy.</title>
        <authorList>
            <person name="Li M.H."/>
            <person name="Liu K.W."/>
            <person name="Li Z."/>
            <person name="Lu H.C."/>
            <person name="Ye Q.L."/>
            <person name="Zhang D."/>
            <person name="Wang J.Y."/>
            <person name="Li Y.F."/>
            <person name="Zhong Z.M."/>
            <person name="Liu X."/>
            <person name="Yu X."/>
            <person name="Liu D.K."/>
            <person name="Tu X.D."/>
            <person name="Liu B."/>
            <person name="Hao Y."/>
            <person name="Liao X.Y."/>
            <person name="Jiang Y.T."/>
            <person name="Sun W.H."/>
            <person name="Chen J."/>
            <person name="Chen Y.Q."/>
            <person name="Ai Y."/>
            <person name="Zhai J.W."/>
            <person name="Wu S.S."/>
            <person name="Zhou Z."/>
            <person name="Hsiao Y.Y."/>
            <person name="Wu W.L."/>
            <person name="Chen Y.Y."/>
            <person name="Lin Y.F."/>
            <person name="Hsu J.L."/>
            <person name="Li C.Y."/>
            <person name="Wang Z.W."/>
            <person name="Zhao X."/>
            <person name="Zhong W.Y."/>
            <person name="Ma X.K."/>
            <person name="Ma L."/>
            <person name="Huang J."/>
            <person name="Chen G.Z."/>
            <person name="Huang M.Z."/>
            <person name="Huang L."/>
            <person name="Peng D.H."/>
            <person name="Luo Y.B."/>
            <person name="Zou S.Q."/>
            <person name="Chen S.P."/>
            <person name="Lan S."/>
            <person name="Tsai W.C."/>
            <person name="Van de Peer Y."/>
            <person name="Liu Z.J."/>
        </authorList>
    </citation>
    <scope>NUCLEOTIDE SEQUENCE [LARGE SCALE GENOMIC DNA]</scope>
    <source>
        <strain evidence="2">Lor288</strain>
    </source>
</reference>
<comment type="caution">
    <text evidence="2">The sequence shown here is derived from an EMBL/GenBank/DDBJ whole genome shotgun (WGS) entry which is preliminary data.</text>
</comment>
<keyword evidence="3" id="KW-1185">Reference proteome</keyword>
<evidence type="ECO:0000313" key="3">
    <source>
        <dbReference type="Proteomes" id="UP001412067"/>
    </source>
</evidence>
<accession>A0ABR2MXZ0</accession>
<sequence length="416" mass="46652">MNPTVGKIHGQPQKPAFPSLLKPRASGGLPDPLFPVDDDSHKVFYRHAPVARTASCNRLSPVPVCFSHRRNHIHFSLVVGKKRRHRRVRSQEGEKNPETVFFSRAFLVFEYFTAVVVRDKFFFSFSLPPPSFSILAAEVHAAAQFGKGKVETATVWKKNHADRSVAYPGASDFSVFFCFRPADLIEKQQQSSCIVPRPSAPQGFSASSSTGNLGVFFPGIISLRAPLVGTKKVASNLQIISLRDPPLVGTKKVYNKFINLLNQENILPGEDDDDSYFETIEREKKKVEFTALDVVGEKLGYESKINEKRSIRIKEKSLPRKIKVEMKKVRSEEKAGYSLNIKVEAVQSDEGWRGLEDRLKAFIKEKVKGLKNFCEAQFKILQRECKPSTSSPPPLLSQPTSKLEYTLVSKAQLSSP</sequence>
<dbReference type="Proteomes" id="UP001412067">
    <property type="component" value="Unassembled WGS sequence"/>
</dbReference>
<dbReference type="EMBL" id="JBBWWR010000003">
    <property type="protein sequence ID" value="KAK8969100.1"/>
    <property type="molecule type" value="Genomic_DNA"/>
</dbReference>
<name>A0ABR2MXZ0_9ASPA</name>
<evidence type="ECO:0000313" key="2">
    <source>
        <dbReference type="EMBL" id="KAK8969100.1"/>
    </source>
</evidence>
<gene>
    <name evidence="2" type="ORF">KSP40_PGU017700</name>
</gene>
<organism evidence="2 3">
    <name type="scientific">Platanthera guangdongensis</name>
    <dbReference type="NCBI Taxonomy" id="2320717"/>
    <lineage>
        <taxon>Eukaryota</taxon>
        <taxon>Viridiplantae</taxon>
        <taxon>Streptophyta</taxon>
        <taxon>Embryophyta</taxon>
        <taxon>Tracheophyta</taxon>
        <taxon>Spermatophyta</taxon>
        <taxon>Magnoliopsida</taxon>
        <taxon>Liliopsida</taxon>
        <taxon>Asparagales</taxon>
        <taxon>Orchidaceae</taxon>
        <taxon>Orchidoideae</taxon>
        <taxon>Orchideae</taxon>
        <taxon>Orchidinae</taxon>
        <taxon>Platanthera</taxon>
    </lineage>
</organism>
<feature type="region of interest" description="Disordered" evidence="1">
    <location>
        <begin position="1"/>
        <end position="22"/>
    </location>
</feature>
<proteinExistence type="predicted"/>
<evidence type="ECO:0000256" key="1">
    <source>
        <dbReference type="SAM" id="MobiDB-lite"/>
    </source>
</evidence>
<protein>
    <submittedName>
        <fullName evidence="2">Uncharacterized protein</fullName>
    </submittedName>
</protein>